<dbReference type="CDD" id="cd00063">
    <property type="entry name" value="FN3"/>
    <property type="match status" value="1"/>
</dbReference>
<dbReference type="SUPFAM" id="SSF49265">
    <property type="entry name" value="Fibronectin type III"/>
    <property type="match status" value="2"/>
</dbReference>
<dbReference type="GO" id="GO:0005201">
    <property type="term" value="F:extracellular matrix structural constituent"/>
    <property type="evidence" value="ECO:0007669"/>
    <property type="project" value="TreeGrafter"/>
</dbReference>
<keyword evidence="2" id="KW-0130">Cell adhesion</keyword>
<dbReference type="GO" id="GO:0007044">
    <property type="term" value="P:cell-substrate junction assembly"/>
    <property type="evidence" value="ECO:0007669"/>
    <property type="project" value="TreeGrafter"/>
</dbReference>
<dbReference type="GO" id="GO:0007507">
    <property type="term" value="P:heart development"/>
    <property type="evidence" value="ECO:0007669"/>
    <property type="project" value="TreeGrafter"/>
</dbReference>
<organism evidence="6 7">
    <name type="scientific">Hypocryptadius cinnamomeus</name>
    <dbReference type="NCBI Taxonomy" id="589841"/>
    <lineage>
        <taxon>Eukaryota</taxon>
        <taxon>Metazoa</taxon>
        <taxon>Chordata</taxon>
        <taxon>Craniata</taxon>
        <taxon>Vertebrata</taxon>
        <taxon>Euteleostomi</taxon>
        <taxon>Archelosauria</taxon>
        <taxon>Archosauria</taxon>
        <taxon>Dinosauria</taxon>
        <taxon>Saurischia</taxon>
        <taxon>Theropoda</taxon>
        <taxon>Coelurosauria</taxon>
        <taxon>Aves</taxon>
        <taxon>Neognathae</taxon>
        <taxon>Neoaves</taxon>
        <taxon>Telluraves</taxon>
        <taxon>Australaves</taxon>
        <taxon>Passeriformes</taxon>
        <taxon>Sylvioidea</taxon>
        <taxon>Zosteropidae</taxon>
        <taxon>Hypocryptadius</taxon>
    </lineage>
</organism>
<evidence type="ECO:0000313" key="7">
    <source>
        <dbReference type="Proteomes" id="UP000574191"/>
    </source>
</evidence>
<dbReference type="Pfam" id="PF00041">
    <property type="entry name" value="fn3"/>
    <property type="match status" value="1"/>
</dbReference>
<evidence type="ECO:0000259" key="5">
    <source>
        <dbReference type="PROSITE" id="PS50853"/>
    </source>
</evidence>
<dbReference type="PROSITE" id="PS50853">
    <property type="entry name" value="FN3"/>
    <property type="match status" value="1"/>
</dbReference>
<accession>A0A7L2QJQ3</accession>
<dbReference type="GO" id="GO:0005178">
    <property type="term" value="F:integrin binding"/>
    <property type="evidence" value="ECO:0007669"/>
    <property type="project" value="TreeGrafter"/>
</dbReference>
<feature type="domain" description="Fibronectin type-III" evidence="5">
    <location>
        <begin position="74"/>
        <end position="163"/>
    </location>
</feature>
<name>A0A7L2QJQ3_9PASS</name>
<protein>
    <submittedName>
        <fullName evidence="6">COKA1 protein</fullName>
    </submittedName>
</protein>
<reference evidence="6 7" key="1">
    <citation type="submission" date="2019-09" db="EMBL/GenBank/DDBJ databases">
        <title>Bird 10,000 Genomes (B10K) Project - Family phase.</title>
        <authorList>
            <person name="Zhang G."/>
        </authorList>
    </citation>
    <scope>NUCLEOTIDE SEQUENCE [LARGE SCALE GENOMIC DNA]</scope>
    <source>
        <strain evidence="6">B10K-DU-002-83</strain>
    </source>
</reference>
<dbReference type="AlphaFoldDB" id="A0A7L2QJQ3"/>
<dbReference type="Gene3D" id="2.60.40.10">
    <property type="entry name" value="Immunoglobulins"/>
    <property type="match status" value="2"/>
</dbReference>
<dbReference type="InterPro" id="IPR050991">
    <property type="entry name" value="ECM_Regulatory_Proteins"/>
</dbReference>
<comment type="caution">
    <text evidence="6">The sequence shown here is derived from an EMBL/GenBank/DDBJ whole genome shotgun (WGS) entry which is preliminary data.</text>
</comment>
<proteinExistence type="predicted"/>
<dbReference type="SMART" id="SM00060">
    <property type="entry name" value="FN3"/>
    <property type="match status" value="1"/>
</dbReference>
<evidence type="ECO:0000256" key="2">
    <source>
        <dbReference type="ARBA" id="ARBA00022889"/>
    </source>
</evidence>
<evidence type="ECO:0000256" key="3">
    <source>
        <dbReference type="ARBA" id="ARBA00023157"/>
    </source>
</evidence>
<keyword evidence="4" id="KW-0325">Glycoprotein</keyword>
<dbReference type="EMBL" id="VYZP01214395">
    <property type="protein sequence ID" value="NXR97150.1"/>
    <property type="molecule type" value="Genomic_DNA"/>
</dbReference>
<evidence type="ECO:0000256" key="1">
    <source>
        <dbReference type="ARBA" id="ARBA00022737"/>
    </source>
</evidence>
<dbReference type="InterPro" id="IPR003961">
    <property type="entry name" value="FN3_dom"/>
</dbReference>
<dbReference type="GO" id="GO:0007399">
    <property type="term" value="P:nervous system development"/>
    <property type="evidence" value="ECO:0007669"/>
    <property type="project" value="TreeGrafter"/>
</dbReference>
<dbReference type="Proteomes" id="UP000574191">
    <property type="component" value="Unassembled WGS sequence"/>
</dbReference>
<dbReference type="PANTHER" id="PTHR46708">
    <property type="entry name" value="TENASCIN"/>
    <property type="match status" value="1"/>
</dbReference>
<keyword evidence="1" id="KW-0677">Repeat</keyword>
<dbReference type="InterPro" id="IPR036116">
    <property type="entry name" value="FN3_sf"/>
</dbReference>
<gene>
    <name evidence="6" type="primary">Col20a1_1</name>
    <name evidence="6" type="ORF">HYPCIN_R03408</name>
</gene>
<dbReference type="InterPro" id="IPR013783">
    <property type="entry name" value="Ig-like_fold"/>
</dbReference>
<feature type="non-terminal residue" evidence="6">
    <location>
        <position position="1"/>
    </location>
</feature>
<evidence type="ECO:0000313" key="6">
    <source>
        <dbReference type="EMBL" id="NXR97150.1"/>
    </source>
</evidence>
<evidence type="ECO:0000256" key="4">
    <source>
        <dbReference type="ARBA" id="ARBA00023180"/>
    </source>
</evidence>
<keyword evidence="7" id="KW-1185">Reference proteome</keyword>
<dbReference type="GO" id="GO:0007160">
    <property type="term" value="P:cell-matrix adhesion"/>
    <property type="evidence" value="ECO:0007669"/>
    <property type="project" value="TreeGrafter"/>
</dbReference>
<keyword evidence="3" id="KW-1015">Disulfide bond</keyword>
<sequence>LAAGVKNADEAELRQVASEPLELTVYNVLDFPLLSSLVGRLTRVLCSRIKERSHKETTGSAVEDTPVNTGPQLSPTDLKISAVTSKSMHLAWSPPLRPPKKYRVVYYPSKGGTPKEVVLEGAVSSLQLSNLTSHTEYLVSVIAVYDSATGDALRGVTSTLPLSSPRSLRVSELSHNSLRLSWEAAQGATHYLVLCSAAPDGAED</sequence>
<dbReference type="GO" id="GO:0043394">
    <property type="term" value="F:proteoglycan binding"/>
    <property type="evidence" value="ECO:0007669"/>
    <property type="project" value="TreeGrafter"/>
</dbReference>
<feature type="non-terminal residue" evidence="6">
    <location>
        <position position="204"/>
    </location>
</feature>
<dbReference type="PANTHER" id="PTHR46708:SF8">
    <property type="entry name" value="FIBRONECTIN"/>
    <property type="match status" value="1"/>
</dbReference>
<dbReference type="OrthoDB" id="18894at2759"/>
<dbReference type="FunFam" id="2.60.40.10:FF:000234">
    <property type="entry name" value="Collagen, type XII, alpha 1"/>
    <property type="match status" value="1"/>
</dbReference>